<accession>A0AAD7SQL6</accession>
<name>A0AAD7SQL6_9TELE</name>
<dbReference type="AlphaFoldDB" id="A0AAD7SQL6"/>
<organism evidence="1 2">
    <name type="scientific">Aldrovandia affinis</name>
    <dbReference type="NCBI Taxonomy" id="143900"/>
    <lineage>
        <taxon>Eukaryota</taxon>
        <taxon>Metazoa</taxon>
        <taxon>Chordata</taxon>
        <taxon>Craniata</taxon>
        <taxon>Vertebrata</taxon>
        <taxon>Euteleostomi</taxon>
        <taxon>Actinopterygii</taxon>
        <taxon>Neopterygii</taxon>
        <taxon>Teleostei</taxon>
        <taxon>Notacanthiformes</taxon>
        <taxon>Halosauridae</taxon>
        <taxon>Aldrovandia</taxon>
    </lineage>
</organism>
<sequence length="96" mass="10378">MQRRAGRERKLICASSAPTAFITAIGGEDAQQTRIGLALHQPGRVHTDMRERDQAGALETGAKLALAYSGPHTLDSTEDVIRGVNRGAHTPHFLTF</sequence>
<protein>
    <submittedName>
        <fullName evidence="1">Uncharacterized protein</fullName>
    </submittedName>
</protein>
<dbReference type="EMBL" id="JAINUG010000043">
    <property type="protein sequence ID" value="KAJ8406473.1"/>
    <property type="molecule type" value="Genomic_DNA"/>
</dbReference>
<gene>
    <name evidence="1" type="ORF">AAFF_G00300470</name>
</gene>
<evidence type="ECO:0000313" key="2">
    <source>
        <dbReference type="Proteomes" id="UP001221898"/>
    </source>
</evidence>
<reference evidence="1" key="1">
    <citation type="journal article" date="2023" name="Science">
        <title>Genome structures resolve the early diversification of teleost fishes.</title>
        <authorList>
            <person name="Parey E."/>
            <person name="Louis A."/>
            <person name="Montfort J."/>
            <person name="Bouchez O."/>
            <person name="Roques C."/>
            <person name="Iampietro C."/>
            <person name="Lluch J."/>
            <person name="Castinel A."/>
            <person name="Donnadieu C."/>
            <person name="Desvignes T."/>
            <person name="Floi Bucao C."/>
            <person name="Jouanno E."/>
            <person name="Wen M."/>
            <person name="Mejri S."/>
            <person name="Dirks R."/>
            <person name="Jansen H."/>
            <person name="Henkel C."/>
            <person name="Chen W.J."/>
            <person name="Zahm M."/>
            <person name="Cabau C."/>
            <person name="Klopp C."/>
            <person name="Thompson A.W."/>
            <person name="Robinson-Rechavi M."/>
            <person name="Braasch I."/>
            <person name="Lecointre G."/>
            <person name="Bobe J."/>
            <person name="Postlethwait J.H."/>
            <person name="Berthelot C."/>
            <person name="Roest Crollius H."/>
            <person name="Guiguen Y."/>
        </authorList>
    </citation>
    <scope>NUCLEOTIDE SEQUENCE</scope>
    <source>
        <strain evidence="1">NC1722</strain>
    </source>
</reference>
<dbReference type="Proteomes" id="UP001221898">
    <property type="component" value="Unassembled WGS sequence"/>
</dbReference>
<evidence type="ECO:0000313" key="1">
    <source>
        <dbReference type="EMBL" id="KAJ8406473.1"/>
    </source>
</evidence>
<comment type="caution">
    <text evidence="1">The sequence shown here is derived from an EMBL/GenBank/DDBJ whole genome shotgun (WGS) entry which is preliminary data.</text>
</comment>
<keyword evidence="2" id="KW-1185">Reference proteome</keyword>
<proteinExistence type="predicted"/>